<dbReference type="CDD" id="cd04365">
    <property type="entry name" value="IlGF_relaxin_like"/>
    <property type="match status" value="1"/>
</dbReference>
<evidence type="ECO:0000256" key="2">
    <source>
        <dbReference type="ARBA" id="ARBA00011207"/>
    </source>
</evidence>
<dbReference type="GO" id="GO:0001664">
    <property type="term" value="F:G protein-coupled receptor binding"/>
    <property type="evidence" value="ECO:0007669"/>
    <property type="project" value="TreeGrafter"/>
</dbReference>
<evidence type="ECO:0000313" key="10">
    <source>
        <dbReference type="Proteomes" id="UP000005226"/>
    </source>
</evidence>
<accession>B1AAR5</accession>
<keyword evidence="3" id="KW-0964">Secreted</keyword>
<sequence>MNNMRPLLLLTTLLCVLCAALAETQHNADMVKLCGRSFLRAVVYACGGSRWKRVTADEETLQSSNRHPRLRTTAVPAMDRRWRDQRQALMSVCCDLGCQMSDLFMLC</sequence>
<dbReference type="OMA" id="RWRRFMG"/>
<dbReference type="SMART" id="SM00078">
    <property type="entry name" value="IlGF"/>
    <property type="match status" value="1"/>
</dbReference>
<feature type="signal peptide" evidence="6">
    <location>
        <begin position="1"/>
        <end position="22"/>
    </location>
</feature>
<keyword evidence="6" id="KW-0732">Signal</keyword>
<evidence type="ECO:0000313" key="9">
    <source>
        <dbReference type="Ensembl" id="ENSTRUP00000049335.2"/>
    </source>
</evidence>
<dbReference type="GO" id="GO:0005179">
    <property type="term" value="F:hormone activity"/>
    <property type="evidence" value="ECO:0007669"/>
    <property type="project" value="UniProtKB-KW"/>
</dbReference>
<dbReference type="CTD" id="100008569"/>
<evidence type="ECO:0000259" key="7">
    <source>
        <dbReference type="SMART" id="SM00078"/>
    </source>
</evidence>
<reference evidence="9" key="4">
    <citation type="submission" date="2025-05" db="UniProtKB">
        <authorList>
            <consortium name="Ensembl"/>
        </authorList>
    </citation>
    <scope>IDENTIFICATION</scope>
</reference>
<evidence type="ECO:0000256" key="6">
    <source>
        <dbReference type="SAM" id="SignalP"/>
    </source>
</evidence>
<keyword evidence="5" id="KW-1015">Disulfide bond</keyword>
<feature type="chain" id="PRO_5044728791" evidence="6">
    <location>
        <begin position="23"/>
        <end position="107"/>
    </location>
</feature>
<gene>
    <name evidence="8" type="primary">RFLA2</name>
    <name evidence="9" type="synonym">insl5b</name>
</gene>
<comment type="subunit">
    <text evidence="2">Heterodimer of a B chain and an A chain linked by two disulfide bonds.</text>
</comment>
<dbReference type="GeneID" id="100144315"/>
<dbReference type="InterPro" id="IPR016179">
    <property type="entry name" value="Insulin-like"/>
</dbReference>
<organism evidence="8">
    <name type="scientific">Takifugu rubripes</name>
    <name type="common">Japanese pufferfish</name>
    <name type="synonym">Fugu rubripes</name>
    <dbReference type="NCBI Taxonomy" id="31033"/>
    <lineage>
        <taxon>Eukaryota</taxon>
        <taxon>Metazoa</taxon>
        <taxon>Chordata</taxon>
        <taxon>Craniata</taxon>
        <taxon>Vertebrata</taxon>
        <taxon>Euteleostomi</taxon>
        <taxon>Actinopterygii</taxon>
        <taxon>Neopterygii</taxon>
        <taxon>Teleostei</taxon>
        <taxon>Neoteleostei</taxon>
        <taxon>Acanthomorphata</taxon>
        <taxon>Eupercaria</taxon>
        <taxon>Tetraodontiformes</taxon>
        <taxon>Tetradontoidea</taxon>
        <taxon>Tetraodontidae</taxon>
        <taxon>Takifugu</taxon>
    </lineage>
</organism>
<dbReference type="SUPFAM" id="SSF56994">
    <property type="entry name" value="Insulin-like"/>
    <property type="match status" value="1"/>
</dbReference>
<reference evidence="8" key="1">
    <citation type="journal article" date="2008" name="Genome Res.">
        <title>Origin of INSL3-mediated testicular descent in therian mammals.</title>
        <authorList>
            <person name="Park J.I."/>
            <person name="Semyonov J."/>
            <person name="Chang C.L."/>
            <person name="Yi W."/>
            <person name="Warren W."/>
            <person name="Hsu S.Y."/>
        </authorList>
    </citation>
    <scope>NUCLEOTIDE SEQUENCE</scope>
</reference>
<dbReference type="EMBL" id="EU437462">
    <property type="protein sequence ID" value="ACA13593.1"/>
    <property type="molecule type" value="mRNA"/>
</dbReference>
<dbReference type="PANTHER" id="PTHR20968">
    <property type="entry name" value="ILGF DOMAIN-CONTAINING PROTEIN"/>
    <property type="match status" value="1"/>
</dbReference>
<keyword evidence="4" id="KW-0372">Hormone</keyword>
<accession>A0A3B5K7I3</accession>
<dbReference type="AlphaFoldDB" id="B1AAR5"/>
<dbReference type="Pfam" id="PF00049">
    <property type="entry name" value="Insulin"/>
    <property type="match status" value="1"/>
</dbReference>
<dbReference type="KEGG" id="tru:100144315"/>
<dbReference type="InterPro" id="IPR051777">
    <property type="entry name" value="Insulin-like_neuro_ligands"/>
</dbReference>
<evidence type="ECO:0000256" key="3">
    <source>
        <dbReference type="ARBA" id="ARBA00022525"/>
    </source>
</evidence>
<dbReference type="STRING" id="31033.ENSTRUP00000049335"/>
<name>B1AAR5_TAKRU</name>
<evidence type="ECO:0000256" key="1">
    <source>
        <dbReference type="ARBA" id="ARBA00004613"/>
    </source>
</evidence>
<dbReference type="GeneTree" id="ENSGT00940000169307"/>
<dbReference type="Proteomes" id="UP000005226">
    <property type="component" value="Chromosome 22"/>
</dbReference>
<dbReference type="PANTHER" id="PTHR20968:SF2">
    <property type="entry name" value="INSULIN-LIKE PEPTIDE INSL5"/>
    <property type="match status" value="1"/>
</dbReference>
<dbReference type="RefSeq" id="NP_001116339.1">
    <property type="nucleotide sequence ID" value="NM_001122867.1"/>
</dbReference>
<reference evidence="8" key="2">
    <citation type="submission" date="2008-01" db="EMBL/GenBank/DDBJ databases">
        <authorList>
            <person name="Park J."/>
            <person name="Semyonov J."/>
            <person name="Chang C.L."/>
            <person name="Yi W."/>
            <person name="Warren W."/>
            <person name="Hsu S.Y.T."/>
        </authorList>
    </citation>
    <scope>NUCLEOTIDE SEQUENCE</scope>
</reference>
<proteinExistence type="evidence at transcript level"/>
<reference evidence="9 10" key="3">
    <citation type="journal article" date="2011" name="Genome Biol. Evol.">
        <title>Integration of the genetic map and genome assembly of fugu facilitates insights into distinct features of genome evolution in teleosts and mammals.</title>
        <authorList>
            <person name="Kai W."/>
            <person name="Kikuchi K."/>
            <person name="Tohari S."/>
            <person name="Chew A.K."/>
            <person name="Tay A."/>
            <person name="Fujiwara A."/>
            <person name="Hosoya S."/>
            <person name="Suetake H."/>
            <person name="Naruse K."/>
            <person name="Brenner S."/>
            <person name="Suzuki Y."/>
            <person name="Venkatesh B."/>
        </authorList>
    </citation>
    <scope>NUCLEOTIDE SEQUENCE [LARGE SCALE GENOMIC DNA]</scope>
</reference>
<comment type="subcellular location">
    <subcellularLocation>
        <location evidence="1">Secreted</location>
    </subcellularLocation>
</comment>
<dbReference type="Gene3D" id="1.10.100.10">
    <property type="entry name" value="Insulin-like"/>
    <property type="match status" value="1"/>
</dbReference>
<evidence type="ECO:0000256" key="5">
    <source>
        <dbReference type="ARBA" id="ARBA00023157"/>
    </source>
</evidence>
<dbReference type="OrthoDB" id="9443437at2759"/>
<dbReference type="InterPro" id="IPR036438">
    <property type="entry name" value="Insulin-like_sf"/>
</dbReference>
<dbReference type="Ensembl" id="ENSTRUT00000054750.2">
    <property type="protein sequence ID" value="ENSTRUP00000049335.2"/>
    <property type="gene ID" value="ENSTRUG00000020467.2"/>
</dbReference>
<feature type="domain" description="Insulin-like" evidence="7">
    <location>
        <begin position="31"/>
        <end position="107"/>
    </location>
</feature>
<keyword evidence="10" id="KW-1185">Reference proteome</keyword>
<dbReference type="GO" id="GO:0005576">
    <property type="term" value="C:extracellular region"/>
    <property type="evidence" value="ECO:0007669"/>
    <property type="project" value="UniProtKB-SubCell"/>
</dbReference>
<evidence type="ECO:0000313" key="8">
    <source>
        <dbReference type="EMBL" id="ACA13593.1"/>
    </source>
</evidence>
<protein>
    <submittedName>
        <fullName evidence="8 9">Relaxin family locus A type 2</fullName>
    </submittedName>
</protein>
<evidence type="ECO:0000256" key="4">
    <source>
        <dbReference type="ARBA" id="ARBA00022702"/>
    </source>
</evidence>